<reference evidence="2" key="1">
    <citation type="journal article" date="2019" name="Int. J. Syst. Evol. Microbiol.">
        <title>The Global Catalogue of Microorganisms (GCM) 10K type strain sequencing project: providing services to taxonomists for standard genome sequencing and annotation.</title>
        <authorList>
            <consortium name="The Broad Institute Genomics Platform"/>
            <consortium name="The Broad Institute Genome Sequencing Center for Infectious Disease"/>
            <person name="Wu L."/>
            <person name="Ma J."/>
        </authorList>
    </citation>
    <scope>NUCLEOTIDE SEQUENCE [LARGE SCALE GENOMIC DNA]</scope>
    <source>
        <strain evidence="2">CCM 8896</strain>
    </source>
</reference>
<sequence>MIYNDQMVAIEDAVDQLIAALKASEVFKTYQAKQAQLAQDAKAQALIQSFHDYQHKLAAIEPYGSYVPEAATLKKQTLAAKRDMDLNPSVAAYKLAKLQFETVVDTLTVAMTDKISSRIKVATRNPFFETKRKPHKM</sequence>
<evidence type="ECO:0000313" key="2">
    <source>
        <dbReference type="Proteomes" id="UP001597267"/>
    </source>
</evidence>
<dbReference type="PANTHER" id="PTHR38448">
    <property type="entry name" value="REGULATORY PROTEIN YLBF-RELATED"/>
    <property type="match status" value="1"/>
</dbReference>
<name>A0ABW4J698_9LACO</name>
<keyword evidence="2" id="KW-1185">Reference proteome</keyword>
<dbReference type="Pfam" id="PF06133">
    <property type="entry name" value="Com_YlbF"/>
    <property type="match status" value="1"/>
</dbReference>
<dbReference type="PANTHER" id="PTHR38448:SF2">
    <property type="entry name" value="REGULATORY PROTEIN YLBF"/>
    <property type="match status" value="1"/>
</dbReference>
<organism evidence="1 2">
    <name type="scientific">Agrilactobacillus yilanensis</name>
    <dbReference type="NCBI Taxonomy" id="2485997"/>
    <lineage>
        <taxon>Bacteria</taxon>
        <taxon>Bacillati</taxon>
        <taxon>Bacillota</taxon>
        <taxon>Bacilli</taxon>
        <taxon>Lactobacillales</taxon>
        <taxon>Lactobacillaceae</taxon>
        <taxon>Agrilactobacillus</taxon>
    </lineage>
</organism>
<gene>
    <name evidence="1" type="ORF">ACFQ5M_03610</name>
</gene>
<dbReference type="SUPFAM" id="SSF158622">
    <property type="entry name" value="YheA/YmcA-like"/>
    <property type="match status" value="1"/>
</dbReference>
<dbReference type="RefSeq" id="WP_125714151.1">
    <property type="nucleotide sequence ID" value="NZ_JBHTOP010000005.1"/>
</dbReference>
<dbReference type="EMBL" id="JBHTOP010000005">
    <property type="protein sequence ID" value="MFD1671181.1"/>
    <property type="molecule type" value="Genomic_DNA"/>
</dbReference>
<proteinExistence type="predicted"/>
<dbReference type="InterPro" id="IPR052767">
    <property type="entry name" value="Bact_com_dev_regulator"/>
</dbReference>
<dbReference type="InterPro" id="IPR010368">
    <property type="entry name" value="Com_YlbF"/>
</dbReference>
<dbReference type="Proteomes" id="UP001597267">
    <property type="component" value="Unassembled WGS sequence"/>
</dbReference>
<protein>
    <submittedName>
        <fullName evidence="1">YlbF family regulator</fullName>
    </submittedName>
</protein>
<dbReference type="Gene3D" id="1.20.1500.10">
    <property type="entry name" value="YheA/YmcA-like"/>
    <property type="match status" value="1"/>
</dbReference>
<dbReference type="InterPro" id="IPR023378">
    <property type="entry name" value="YheA/YmcA-like_dom_sf"/>
</dbReference>
<comment type="caution">
    <text evidence="1">The sequence shown here is derived from an EMBL/GenBank/DDBJ whole genome shotgun (WGS) entry which is preliminary data.</text>
</comment>
<evidence type="ECO:0000313" key="1">
    <source>
        <dbReference type="EMBL" id="MFD1671181.1"/>
    </source>
</evidence>
<accession>A0ABW4J698</accession>